<accession>A0ABY9U4W6</accession>
<sequence length="79" mass="9306">MQTHYTNEERNSLQPDNTDEQDFFYKKKSKVEQIRFNLPTDLIQSLKAQAKEQNKTLSQLVIELLGADTHDKIKQLQKD</sequence>
<keyword evidence="3" id="KW-1185">Reference proteome</keyword>
<evidence type="ECO:0000313" key="2">
    <source>
        <dbReference type="EMBL" id="WNC74044.1"/>
    </source>
</evidence>
<protein>
    <submittedName>
        <fullName evidence="2">Uncharacterized protein</fullName>
    </submittedName>
</protein>
<dbReference type="EMBL" id="CP134145">
    <property type="protein sequence ID" value="WNC74044.1"/>
    <property type="molecule type" value="Genomic_DNA"/>
</dbReference>
<evidence type="ECO:0000256" key="1">
    <source>
        <dbReference type="SAM" id="MobiDB-lite"/>
    </source>
</evidence>
<reference evidence="3" key="1">
    <citation type="submission" date="2023-09" db="EMBL/GenBank/DDBJ databases">
        <authorList>
            <person name="Li S."/>
            <person name="Li X."/>
            <person name="Zhang C."/>
            <person name="Zhao Z."/>
        </authorList>
    </citation>
    <scope>NUCLEOTIDE SEQUENCE [LARGE SCALE GENOMIC DNA]</scope>
    <source>
        <strain evidence="3">SQ149</strain>
    </source>
</reference>
<proteinExistence type="predicted"/>
<feature type="region of interest" description="Disordered" evidence="1">
    <location>
        <begin position="1"/>
        <end position="21"/>
    </location>
</feature>
<dbReference type="InterPro" id="IPR013321">
    <property type="entry name" value="Arc_rbn_hlx_hlx"/>
</dbReference>
<dbReference type="RefSeq" id="WP_348393153.1">
    <property type="nucleotide sequence ID" value="NZ_CP134145.1"/>
</dbReference>
<dbReference type="Proteomes" id="UP001258994">
    <property type="component" value="Chromosome"/>
</dbReference>
<feature type="compositionally biased region" description="Basic and acidic residues" evidence="1">
    <location>
        <begin position="1"/>
        <end position="11"/>
    </location>
</feature>
<evidence type="ECO:0000313" key="3">
    <source>
        <dbReference type="Proteomes" id="UP001258994"/>
    </source>
</evidence>
<organism evidence="2 3">
    <name type="scientific">Thalassotalea psychrophila</name>
    <dbReference type="NCBI Taxonomy" id="3065647"/>
    <lineage>
        <taxon>Bacteria</taxon>
        <taxon>Pseudomonadati</taxon>
        <taxon>Pseudomonadota</taxon>
        <taxon>Gammaproteobacteria</taxon>
        <taxon>Alteromonadales</taxon>
        <taxon>Colwelliaceae</taxon>
        <taxon>Thalassotalea</taxon>
    </lineage>
</organism>
<gene>
    <name evidence="2" type="ORF">RGQ13_08630</name>
</gene>
<dbReference type="Gene3D" id="1.10.1220.10">
    <property type="entry name" value="Met repressor-like"/>
    <property type="match status" value="1"/>
</dbReference>
<name>A0ABY9U4W6_9GAMM</name>